<dbReference type="EMBL" id="FXTB01000001">
    <property type="protein sequence ID" value="SMO41114.1"/>
    <property type="molecule type" value="Genomic_DNA"/>
</dbReference>
<dbReference type="OrthoDB" id="3034330at2"/>
<gene>
    <name evidence="1" type="ORF">SAMN06265379_101604</name>
</gene>
<sequence length="308" mass="34332">MKKKNIFLALFVLVVGAITINAQSYNLKYNLKKGQDYRFYQETKMKIVQSLGFIDQEINNEFKGITRFTPVGNEGSNIVLNTSFESMIVSVKSMMFNLDYDSSKPLDPNDNMAKLYSAVIGKDFKMVITPQGKVLRIEGIDRIIHEAVKSMENVQPQMAAMMRKTLSSHFGAEALTGNMAMLLSIYPVANKKVGDNWSTSTKLASGLNADLNNTWTLADASNKQWKLKGNGNITTEGGETEMNGMKMNINLTGNQDSEFVLSQNDGWFVSGKQKQQIQGVVSMKGNAQMPQGMEIPMKVTLSTYLEKR</sequence>
<evidence type="ECO:0000313" key="1">
    <source>
        <dbReference type="EMBL" id="SMO41114.1"/>
    </source>
</evidence>
<dbReference type="Pfam" id="PF19777">
    <property type="entry name" value="DUF6263"/>
    <property type="match status" value="1"/>
</dbReference>
<keyword evidence="2" id="KW-1185">Reference proteome</keyword>
<protein>
    <submittedName>
        <fullName evidence="1">Uncharacterized protein</fullName>
    </submittedName>
</protein>
<reference evidence="1 2" key="1">
    <citation type="submission" date="2017-05" db="EMBL/GenBank/DDBJ databases">
        <authorList>
            <person name="Varghese N."/>
            <person name="Submissions S."/>
        </authorList>
    </citation>
    <scope>NUCLEOTIDE SEQUENCE [LARGE SCALE GENOMIC DNA]</scope>
    <source>
        <strain evidence="1 2">DSM 27040</strain>
    </source>
</reference>
<dbReference type="RefSeq" id="WP_142531954.1">
    <property type="nucleotide sequence ID" value="NZ_FXTB01000001.1"/>
</dbReference>
<evidence type="ECO:0000313" key="2">
    <source>
        <dbReference type="Proteomes" id="UP000319040"/>
    </source>
</evidence>
<accession>A0A521B1Y3</accession>
<name>A0A521B1Y3_SACCC</name>
<dbReference type="Proteomes" id="UP000319040">
    <property type="component" value="Unassembled WGS sequence"/>
</dbReference>
<dbReference type="InterPro" id="IPR046230">
    <property type="entry name" value="DUF6263"/>
</dbReference>
<dbReference type="AlphaFoldDB" id="A0A521B1Y3"/>
<proteinExistence type="predicted"/>
<organism evidence="1 2">
    <name type="scientific">Saccharicrinis carchari</name>
    <dbReference type="NCBI Taxonomy" id="1168039"/>
    <lineage>
        <taxon>Bacteria</taxon>
        <taxon>Pseudomonadati</taxon>
        <taxon>Bacteroidota</taxon>
        <taxon>Bacteroidia</taxon>
        <taxon>Marinilabiliales</taxon>
        <taxon>Marinilabiliaceae</taxon>
        <taxon>Saccharicrinis</taxon>
    </lineage>
</organism>